<feature type="transmembrane region" description="Helical" evidence="1">
    <location>
        <begin position="217"/>
        <end position="237"/>
    </location>
</feature>
<keyword evidence="3" id="KW-1185">Reference proteome</keyword>
<evidence type="ECO:0000313" key="3">
    <source>
        <dbReference type="Proteomes" id="UP000015104"/>
    </source>
</evidence>
<keyword evidence="1" id="KW-0812">Transmembrane</keyword>
<dbReference type="Proteomes" id="UP000015104">
    <property type="component" value="Unassembled WGS sequence"/>
</dbReference>
<feature type="transmembrane region" description="Helical" evidence="1">
    <location>
        <begin position="100"/>
        <end position="121"/>
    </location>
</feature>
<evidence type="ECO:0008006" key="4">
    <source>
        <dbReference type="Google" id="ProtNLM"/>
    </source>
</evidence>
<reference evidence="2" key="2">
    <citation type="submission" date="2015-06" db="UniProtKB">
        <authorList>
            <consortium name="EnsemblMetazoa"/>
        </authorList>
    </citation>
    <scope>IDENTIFICATION</scope>
</reference>
<feature type="transmembrane region" description="Helical" evidence="1">
    <location>
        <begin position="249"/>
        <end position="271"/>
    </location>
</feature>
<evidence type="ECO:0000256" key="1">
    <source>
        <dbReference type="SAM" id="Phobius"/>
    </source>
</evidence>
<organism evidence="2 3">
    <name type="scientific">Tetranychus urticae</name>
    <name type="common">Two-spotted spider mite</name>
    <dbReference type="NCBI Taxonomy" id="32264"/>
    <lineage>
        <taxon>Eukaryota</taxon>
        <taxon>Metazoa</taxon>
        <taxon>Ecdysozoa</taxon>
        <taxon>Arthropoda</taxon>
        <taxon>Chelicerata</taxon>
        <taxon>Arachnida</taxon>
        <taxon>Acari</taxon>
        <taxon>Acariformes</taxon>
        <taxon>Trombidiformes</taxon>
        <taxon>Prostigmata</taxon>
        <taxon>Eleutherengona</taxon>
        <taxon>Raphignathae</taxon>
        <taxon>Tetranychoidea</taxon>
        <taxon>Tetranychidae</taxon>
        <taxon>Tetranychus</taxon>
    </lineage>
</organism>
<keyword evidence="1" id="KW-1133">Transmembrane helix</keyword>
<accession>T1KIK5</accession>
<feature type="transmembrane region" description="Helical" evidence="1">
    <location>
        <begin position="46"/>
        <end position="64"/>
    </location>
</feature>
<dbReference type="EMBL" id="CAEY01000114">
    <property type="status" value="NOT_ANNOTATED_CDS"/>
    <property type="molecule type" value="Genomic_DNA"/>
</dbReference>
<name>T1KIK5_TETUR</name>
<keyword evidence="1" id="KW-0472">Membrane</keyword>
<protein>
    <recommendedName>
        <fullName evidence="4">Gustatory receptor</fullName>
    </recommendedName>
</protein>
<dbReference type="EnsemblMetazoa" id="tetur12g01690.1">
    <property type="protein sequence ID" value="tetur12g01690.1"/>
    <property type="gene ID" value="tetur12g01690"/>
</dbReference>
<feature type="transmembrane region" description="Helical" evidence="1">
    <location>
        <begin position="307"/>
        <end position="334"/>
    </location>
</feature>
<evidence type="ECO:0000313" key="2">
    <source>
        <dbReference type="EnsemblMetazoa" id="tetur12g01690.1"/>
    </source>
</evidence>
<dbReference type="AlphaFoldDB" id="T1KIK5"/>
<proteinExistence type="predicted"/>
<reference evidence="3" key="1">
    <citation type="submission" date="2011-08" db="EMBL/GenBank/DDBJ databases">
        <authorList>
            <person name="Rombauts S."/>
        </authorList>
    </citation>
    <scope>NUCLEOTIDE SEQUENCE</scope>
    <source>
        <strain evidence="3">London</strain>
    </source>
</reference>
<sequence length="339" mass="39752">MLNVSSTSGIVQKCFFAFTLILLQLKFLIGNRDISLNSIFTADSRLIVFFLCDICIFSLFHLKYNHTFVKKVNDLWYDLRIEHDYETRKYFWTHKVTYRLLQVTCLIFYLTFNIFHFYKWFNSGLEKLGNADLFWASITRALIFYPYLISHNFILFDLSILAETAMQNIEKHSKELYKELLSNEKVLNFEAIHNLRLKYVQIHQLVDKINEIISPCLLVYLINFICRFIHLVYLILFVQQSGLSRLYQIIGGIATFTITYFIIHLTLQVYLKSQQVILTVYKLSLKTDYLKVLNEITLFVNRNEIGFSLGGICMITSSTMTTLFSVLGTLIIAIPSFAR</sequence>
<dbReference type="HOGENOM" id="CLU_742543_0_0_1"/>
<feature type="transmembrane region" description="Helical" evidence="1">
    <location>
        <begin position="6"/>
        <end position="25"/>
    </location>
</feature>
<feature type="transmembrane region" description="Helical" evidence="1">
    <location>
        <begin position="133"/>
        <end position="149"/>
    </location>
</feature>